<dbReference type="Pfam" id="PF11138">
    <property type="entry name" value="DUF2911"/>
    <property type="match status" value="1"/>
</dbReference>
<evidence type="ECO:0000256" key="2">
    <source>
        <dbReference type="SAM" id="SignalP"/>
    </source>
</evidence>
<evidence type="ECO:0000313" key="3">
    <source>
        <dbReference type="EMBL" id="AEI46907.1"/>
    </source>
</evidence>
<accession>A0A7U3ZGQ7</accession>
<dbReference type="EMBL" id="CP002859">
    <property type="protein sequence ID" value="AEI46907.1"/>
    <property type="molecule type" value="Genomic_DNA"/>
</dbReference>
<keyword evidence="4" id="KW-1185">Reference proteome</keyword>
<feature type="chain" id="PRO_5030974349" description="DUF2911 domain-containing protein" evidence="2">
    <location>
        <begin position="25"/>
        <end position="181"/>
    </location>
</feature>
<evidence type="ECO:0008006" key="5">
    <source>
        <dbReference type="Google" id="ProtNLM"/>
    </source>
</evidence>
<reference evidence="3 4" key="2">
    <citation type="journal article" date="2012" name="Stand. Genomic Sci.">
        <title>Complete genome sequence of the aquatic bacterium Runella slithyformis type strain (LSU 4(T)).</title>
        <authorList>
            <person name="Copeland A."/>
            <person name="Zhang X."/>
            <person name="Misra M."/>
            <person name="Lapidus A."/>
            <person name="Nolan M."/>
            <person name="Lucas S."/>
            <person name="Deshpande S."/>
            <person name="Cheng J.F."/>
            <person name="Tapia R."/>
            <person name="Goodwin L.A."/>
            <person name="Pitluck S."/>
            <person name="Liolios K."/>
            <person name="Pagani I."/>
            <person name="Ivanova N."/>
            <person name="Mikhailova N."/>
            <person name="Pati A."/>
            <person name="Chen A."/>
            <person name="Palaniappan K."/>
            <person name="Land M."/>
            <person name="Hauser L."/>
            <person name="Pan C."/>
            <person name="Jeffries C.D."/>
            <person name="Detter J.C."/>
            <person name="Brambilla E.M."/>
            <person name="Rohde M."/>
            <person name="Djao O.D."/>
            <person name="Goker M."/>
            <person name="Sikorski J."/>
            <person name="Tindall B.J."/>
            <person name="Woyke T."/>
            <person name="Bristow J."/>
            <person name="Eisen J.A."/>
            <person name="Markowitz V."/>
            <person name="Hugenholtz P."/>
            <person name="Kyrpides N.C."/>
            <person name="Klenk H.P."/>
            <person name="Mavromatis K."/>
        </authorList>
    </citation>
    <scope>NUCLEOTIDE SEQUENCE [LARGE SCALE GENOMIC DNA]</scope>
    <source>
        <strain evidence="4">ATCC 29530 / DSM 19594 / LMG 11500 / NCIMB 11436 / LSU 4</strain>
    </source>
</reference>
<keyword evidence="2" id="KW-0732">Signal</keyword>
<dbReference type="Proteomes" id="UP000000493">
    <property type="component" value="Chromosome"/>
</dbReference>
<dbReference type="AlphaFoldDB" id="A0A7U3ZGQ7"/>
<feature type="region of interest" description="Disordered" evidence="1">
    <location>
        <begin position="25"/>
        <end position="44"/>
    </location>
</feature>
<dbReference type="InterPro" id="IPR021314">
    <property type="entry name" value="DUF2911"/>
</dbReference>
<reference evidence="4" key="1">
    <citation type="submission" date="2011-06" db="EMBL/GenBank/DDBJ databases">
        <title>The complete genome of chromosome of Runella slithyformis DSM 19594.</title>
        <authorList>
            <consortium name="US DOE Joint Genome Institute (JGI-PGF)"/>
            <person name="Lucas S."/>
            <person name="Han J."/>
            <person name="Lapidus A."/>
            <person name="Bruce D."/>
            <person name="Goodwin L."/>
            <person name="Pitluck S."/>
            <person name="Peters L."/>
            <person name="Kyrpides N."/>
            <person name="Mavromatis K."/>
            <person name="Ivanova N."/>
            <person name="Ovchinnikova G."/>
            <person name="Zhang X."/>
            <person name="Misra M."/>
            <person name="Detter J.C."/>
            <person name="Tapia R."/>
            <person name="Han C."/>
            <person name="Land M."/>
            <person name="Hauser L."/>
            <person name="Markowitz V."/>
            <person name="Cheng J.-F."/>
            <person name="Hugenholtz P."/>
            <person name="Woyke T."/>
            <person name="Wu D."/>
            <person name="Tindall B."/>
            <person name="Faehrich R."/>
            <person name="Brambilla E."/>
            <person name="Klenk H.-P."/>
            <person name="Eisen J.A."/>
        </authorList>
    </citation>
    <scope>NUCLEOTIDE SEQUENCE [LARGE SCALE GENOMIC DNA]</scope>
    <source>
        <strain evidence="4">ATCC 29530 / DSM 19594 / LMG 11500 / NCIMB 11436 / LSU 4</strain>
    </source>
</reference>
<gene>
    <name evidence="3" type="ordered locus">Runsl_0462</name>
</gene>
<dbReference type="RefSeq" id="WP_013926232.1">
    <property type="nucleotide sequence ID" value="NC_015703.1"/>
</dbReference>
<evidence type="ECO:0000256" key="1">
    <source>
        <dbReference type="SAM" id="MobiDB-lite"/>
    </source>
</evidence>
<dbReference type="KEGG" id="rsi:Runsl_0462"/>
<sequence>MKQSIKVLTISLICLFAANSMSFAQTTPPDKSKRPSQPATASGKFGNSTLTIDYSSPAVKGRKVWGELVPYDKVWRAGANEATTITTDGELTVAGKKLPAGKYSFYVMPTEKDWTVIVNSQTGQWGIKRGGETTRLPENDVLTASVTPKKSSIFNENLVYEVTKDGFVLKWENMELPVSVK</sequence>
<name>A0A7U3ZGQ7_RUNSL</name>
<evidence type="ECO:0000313" key="4">
    <source>
        <dbReference type="Proteomes" id="UP000000493"/>
    </source>
</evidence>
<organism evidence="3 4">
    <name type="scientific">Runella slithyformis (strain ATCC 29530 / DSM 19594 / LMG 11500 / NCIMB 11436 / LSU 4)</name>
    <dbReference type="NCBI Taxonomy" id="761193"/>
    <lineage>
        <taxon>Bacteria</taxon>
        <taxon>Pseudomonadati</taxon>
        <taxon>Bacteroidota</taxon>
        <taxon>Cytophagia</taxon>
        <taxon>Cytophagales</taxon>
        <taxon>Spirosomataceae</taxon>
        <taxon>Runella</taxon>
    </lineage>
</organism>
<protein>
    <recommendedName>
        <fullName evidence="5">DUF2911 domain-containing protein</fullName>
    </recommendedName>
</protein>
<feature type="signal peptide" evidence="2">
    <location>
        <begin position="1"/>
        <end position="24"/>
    </location>
</feature>
<proteinExistence type="predicted"/>